<keyword evidence="5" id="KW-0680">Restriction system</keyword>
<dbReference type="GO" id="GO:0008170">
    <property type="term" value="F:N-methyltransferase activity"/>
    <property type="evidence" value="ECO:0007669"/>
    <property type="project" value="InterPro"/>
</dbReference>
<evidence type="ECO:0000313" key="10">
    <source>
        <dbReference type="EMBL" id="REJ07374.1"/>
    </source>
</evidence>
<dbReference type="EMBL" id="QUAB01000017">
    <property type="protein sequence ID" value="REJ07374.1"/>
    <property type="molecule type" value="Genomic_DNA"/>
</dbReference>
<accession>A0A371NWG4</accession>
<keyword evidence="11" id="KW-1185">Reference proteome</keyword>
<dbReference type="Proteomes" id="UP000262172">
    <property type="component" value="Unassembled WGS sequence"/>
</dbReference>
<name>A0A371NWG4_9MICO</name>
<evidence type="ECO:0000256" key="6">
    <source>
        <dbReference type="ARBA" id="ARBA00023125"/>
    </source>
</evidence>
<feature type="domain" description="DNA methylase N-4/N-6" evidence="9">
    <location>
        <begin position="80"/>
        <end position="335"/>
    </location>
</feature>
<evidence type="ECO:0000259" key="9">
    <source>
        <dbReference type="Pfam" id="PF01555"/>
    </source>
</evidence>
<dbReference type="InterPro" id="IPR029063">
    <property type="entry name" value="SAM-dependent_MTases_sf"/>
</dbReference>
<keyword evidence="2" id="KW-0489">Methyltransferase</keyword>
<dbReference type="GO" id="GO:0015667">
    <property type="term" value="F:site-specific DNA-methyltransferase (cytosine-N4-specific) activity"/>
    <property type="evidence" value="ECO:0007669"/>
    <property type="project" value="UniProtKB-EC"/>
</dbReference>
<evidence type="ECO:0000256" key="2">
    <source>
        <dbReference type="ARBA" id="ARBA00022603"/>
    </source>
</evidence>
<evidence type="ECO:0000313" key="11">
    <source>
        <dbReference type="Proteomes" id="UP000262172"/>
    </source>
</evidence>
<dbReference type="InterPro" id="IPR017985">
    <property type="entry name" value="MeTrfase_CN4_CS"/>
</dbReference>
<keyword evidence="4" id="KW-0949">S-adenosyl-L-methionine</keyword>
<comment type="similarity">
    <text evidence="1">Belongs to the N(4)/N(6)-methyltransferase family. N(4) subfamily.</text>
</comment>
<dbReference type="PROSITE" id="PS00093">
    <property type="entry name" value="N4_MTASE"/>
    <property type="match status" value="1"/>
</dbReference>
<dbReference type="PRINTS" id="PR00508">
    <property type="entry name" value="S21N4MTFRASE"/>
</dbReference>
<reference evidence="10 11" key="1">
    <citation type="submission" date="2018-08" db="EMBL/GenBank/DDBJ databases">
        <title>Isolation, diversity and antifungal activity of Actinobacteria from cow dung.</title>
        <authorList>
            <person name="Ling L."/>
        </authorList>
    </citation>
    <scope>NUCLEOTIDE SEQUENCE [LARGE SCALE GENOMIC DNA]</scope>
    <source>
        <strain evidence="10 11">NEAU-LLE</strain>
    </source>
</reference>
<dbReference type="GO" id="GO:0032259">
    <property type="term" value="P:methylation"/>
    <property type="evidence" value="ECO:0007669"/>
    <property type="project" value="UniProtKB-KW"/>
</dbReference>
<sequence length="483" mass="53931">MVSSPICGASGPRFAAVRALLAGRSARRATEASPIRSHDPIDEENLPNFAADQTVYTTPWGTQLHGDSLDLLDSLADSSVDLIITSPPFALQRKKAYGNEDQDAYVDWLAQFGEAAKRVLKDTGSLVIDIGNAYRKGSPTRSLYPYRVLLKFVDELGYHLAEEFFWYNPAKLPSPLEWVNKRRIRVKDAVNTVWWFSKTEWPQADVNRVLQPYSKNMEKLLKDPEKYYKTSLRPSEHEISKHFGNDNGGAIPPNLLQISNTESNTNYLRLCRELAIKSHPARFPNDLPKFFIEFLTTPGDVVVDIFSGSNTTGMVAEQLGRKWYSFELNRDYAALSIMRFLPSIPAKAALRLYEKARENAVSLPSEARALVPDAIQSAEQSFRHAEKELHAAEVQRKLKFEHIEELEHRAEKEQATAVGTGRELVAAMQSAGEEAALAMERQSIAMKRIKLEAKALATAHAAAAALDNFYGPAVVTLPDGQTD</sequence>
<keyword evidence="3" id="KW-0808">Transferase</keyword>
<evidence type="ECO:0000256" key="8">
    <source>
        <dbReference type="RuleBase" id="RU362026"/>
    </source>
</evidence>
<dbReference type="OrthoDB" id="9773060at2"/>
<dbReference type="EC" id="2.1.1.-" evidence="8"/>
<comment type="catalytic activity">
    <reaction evidence="7">
        <text>a 2'-deoxycytidine in DNA + S-adenosyl-L-methionine = an N(4)-methyl-2'-deoxycytidine in DNA + S-adenosyl-L-homocysteine + H(+)</text>
        <dbReference type="Rhea" id="RHEA:16857"/>
        <dbReference type="Rhea" id="RHEA-COMP:11369"/>
        <dbReference type="Rhea" id="RHEA-COMP:13674"/>
        <dbReference type="ChEBI" id="CHEBI:15378"/>
        <dbReference type="ChEBI" id="CHEBI:57856"/>
        <dbReference type="ChEBI" id="CHEBI:59789"/>
        <dbReference type="ChEBI" id="CHEBI:85452"/>
        <dbReference type="ChEBI" id="CHEBI:137933"/>
        <dbReference type="EC" id="2.1.1.113"/>
    </reaction>
</comment>
<dbReference type="AlphaFoldDB" id="A0A371NWG4"/>
<evidence type="ECO:0000256" key="1">
    <source>
        <dbReference type="ARBA" id="ARBA00010203"/>
    </source>
</evidence>
<keyword evidence="6" id="KW-0238">DNA-binding</keyword>
<dbReference type="Pfam" id="PF01555">
    <property type="entry name" value="N6_N4_Mtase"/>
    <property type="match status" value="1"/>
</dbReference>
<organism evidence="10 11">
    <name type="scientific">Microbacterium bovistercoris</name>
    <dbReference type="NCBI Taxonomy" id="2293570"/>
    <lineage>
        <taxon>Bacteria</taxon>
        <taxon>Bacillati</taxon>
        <taxon>Actinomycetota</taxon>
        <taxon>Actinomycetes</taxon>
        <taxon>Micrococcales</taxon>
        <taxon>Microbacteriaceae</taxon>
        <taxon>Microbacterium</taxon>
    </lineage>
</organism>
<proteinExistence type="inferred from homology"/>
<dbReference type="GO" id="GO:0003677">
    <property type="term" value="F:DNA binding"/>
    <property type="evidence" value="ECO:0007669"/>
    <property type="project" value="UniProtKB-KW"/>
</dbReference>
<dbReference type="InterPro" id="IPR002941">
    <property type="entry name" value="DNA_methylase_N4/N6"/>
</dbReference>
<dbReference type="Gene3D" id="3.40.50.150">
    <property type="entry name" value="Vaccinia Virus protein VP39"/>
    <property type="match status" value="1"/>
</dbReference>
<protein>
    <recommendedName>
        <fullName evidence="8">Methyltransferase</fullName>
        <ecNumber evidence="8">2.1.1.-</ecNumber>
    </recommendedName>
</protein>
<evidence type="ECO:0000256" key="3">
    <source>
        <dbReference type="ARBA" id="ARBA00022679"/>
    </source>
</evidence>
<comment type="caution">
    <text evidence="10">The sequence shown here is derived from an EMBL/GenBank/DDBJ whole genome shotgun (WGS) entry which is preliminary data.</text>
</comment>
<evidence type="ECO:0000256" key="5">
    <source>
        <dbReference type="ARBA" id="ARBA00022747"/>
    </source>
</evidence>
<dbReference type="GO" id="GO:0009307">
    <property type="term" value="P:DNA restriction-modification system"/>
    <property type="evidence" value="ECO:0007669"/>
    <property type="project" value="UniProtKB-KW"/>
</dbReference>
<evidence type="ECO:0000256" key="7">
    <source>
        <dbReference type="ARBA" id="ARBA00049120"/>
    </source>
</evidence>
<gene>
    <name evidence="10" type="ORF">DY023_04025</name>
</gene>
<evidence type="ECO:0000256" key="4">
    <source>
        <dbReference type="ARBA" id="ARBA00022691"/>
    </source>
</evidence>
<dbReference type="SUPFAM" id="SSF53335">
    <property type="entry name" value="S-adenosyl-L-methionine-dependent methyltransferases"/>
    <property type="match status" value="1"/>
</dbReference>
<dbReference type="InterPro" id="IPR001091">
    <property type="entry name" value="RM_Methyltransferase"/>
</dbReference>